<evidence type="ECO:0000313" key="4">
    <source>
        <dbReference type="EMBL" id="KAK7248115.1"/>
    </source>
</evidence>
<dbReference type="PROSITE" id="PS50297">
    <property type="entry name" value="ANK_REP_REGION"/>
    <property type="match status" value="3"/>
</dbReference>
<proteinExistence type="predicted"/>
<feature type="repeat" description="ANK" evidence="3">
    <location>
        <begin position="46"/>
        <end position="74"/>
    </location>
</feature>
<name>A0ABR1G454_AURAN</name>
<keyword evidence="2 3" id="KW-0040">ANK repeat</keyword>
<reference evidence="4 5" key="1">
    <citation type="submission" date="2024-03" db="EMBL/GenBank/DDBJ databases">
        <title>Aureococcus anophagefferens CCMP1851 and Kratosvirus quantuckense: Draft genome of a second virus-susceptible host strain in the model system.</title>
        <authorList>
            <person name="Chase E."/>
            <person name="Truchon A.R."/>
            <person name="Schepens W."/>
            <person name="Wilhelm S.W."/>
        </authorList>
    </citation>
    <scope>NUCLEOTIDE SEQUENCE [LARGE SCALE GENOMIC DNA]</scope>
    <source>
        <strain evidence="4 5">CCMP1851</strain>
    </source>
</reference>
<comment type="caution">
    <text evidence="4">The sequence shown here is derived from an EMBL/GenBank/DDBJ whole genome shotgun (WGS) entry which is preliminary data.</text>
</comment>
<organism evidence="4 5">
    <name type="scientific">Aureococcus anophagefferens</name>
    <name type="common">Harmful bloom alga</name>
    <dbReference type="NCBI Taxonomy" id="44056"/>
    <lineage>
        <taxon>Eukaryota</taxon>
        <taxon>Sar</taxon>
        <taxon>Stramenopiles</taxon>
        <taxon>Ochrophyta</taxon>
        <taxon>Pelagophyceae</taxon>
        <taxon>Pelagomonadales</taxon>
        <taxon>Pelagomonadaceae</taxon>
        <taxon>Aureococcus</taxon>
    </lineage>
</organism>
<dbReference type="SMART" id="SM00248">
    <property type="entry name" value="ANK"/>
    <property type="match status" value="3"/>
</dbReference>
<feature type="repeat" description="ANK" evidence="3">
    <location>
        <begin position="80"/>
        <end position="112"/>
    </location>
</feature>
<dbReference type="PROSITE" id="PS50088">
    <property type="entry name" value="ANK_REPEAT"/>
    <property type="match status" value="3"/>
</dbReference>
<dbReference type="Gene3D" id="1.25.40.20">
    <property type="entry name" value="Ankyrin repeat-containing domain"/>
    <property type="match status" value="1"/>
</dbReference>
<evidence type="ECO:0000256" key="3">
    <source>
        <dbReference type="PROSITE-ProRule" id="PRU00023"/>
    </source>
</evidence>
<dbReference type="SUPFAM" id="SSF48403">
    <property type="entry name" value="Ankyrin repeat"/>
    <property type="match status" value="1"/>
</dbReference>
<dbReference type="InterPro" id="IPR002110">
    <property type="entry name" value="Ankyrin_rpt"/>
</dbReference>
<feature type="repeat" description="ANK" evidence="3">
    <location>
        <begin position="113"/>
        <end position="145"/>
    </location>
</feature>
<dbReference type="Proteomes" id="UP001363151">
    <property type="component" value="Unassembled WGS sequence"/>
</dbReference>
<evidence type="ECO:0000256" key="1">
    <source>
        <dbReference type="ARBA" id="ARBA00022737"/>
    </source>
</evidence>
<protein>
    <submittedName>
        <fullName evidence="4">Spectrin binding protein</fullName>
    </submittedName>
</protein>
<evidence type="ECO:0000256" key="2">
    <source>
        <dbReference type="ARBA" id="ARBA00023043"/>
    </source>
</evidence>
<dbReference type="PANTHER" id="PTHR24171">
    <property type="entry name" value="ANKYRIN REPEAT DOMAIN-CONTAINING PROTEIN 39-RELATED"/>
    <property type="match status" value="1"/>
</dbReference>
<dbReference type="InterPro" id="IPR036770">
    <property type="entry name" value="Ankyrin_rpt-contain_sf"/>
</dbReference>
<gene>
    <name evidence="4" type="ORF">SO694_00080056</name>
</gene>
<accession>A0ABR1G454</accession>
<evidence type="ECO:0000313" key="5">
    <source>
        <dbReference type="Proteomes" id="UP001363151"/>
    </source>
</evidence>
<keyword evidence="5" id="KW-1185">Reference proteome</keyword>
<dbReference type="PANTHER" id="PTHR24171:SF9">
    <property type="entry name" value="ANKYRIN REPEAT DOMAIN-CONTAINING PROTEIN 39"/>
    <property type="match status" value="1"/>
</dbReference>
<keyword evidence="1" id="KW-0677">Repeat</keyword>
<sequence length="252" mass="27221">MDSSQEHSFIDQTERFHVAGGDIDALVRVRGDGSGGVLFEDAPHGRGGTRLNNAAFRGYCSAIKTLLKLGADVNLGVPSNPHTPLHIASWEGHRDAAVLLLDAGARVDDRDGNGRTALHISARKNHSKFCKLLLSRGASLDARDNADNIPEAYAPTTTADFLAAVRAAGGWLPYINAPRKELLALRQRLPALRARGRAAPSSSVRAHERLFLDAPGDVFGHVLAFWRSDRDDVPARSMSTQDSAAMPTWMVD</sequence>
<dbReference type="Pfam" id="PF12796">
    <property type="entry name" value="Ank_2"/>
    <property type="match status" value="1"/>
</dbReference>
<dbReference type="EMBL" id="JBBJCI010000120">
    <property type="protein sequence ID" value="KAK7248115.1"/>
    <property type="molecule type" value="Genomic_DNA"/>
</dbReference>